<dbReference type="GO" id="GO:0016779">
    <property type="term" value="F:nucleotidyltransferase activity"/>
    <property type="evidence" value="ECO:0007669"/>
    <property type="project" value="UniProtKB-ARBA"/>
</dbReference>
<accession>A0A7Y0L7I6</accession>
<dbReference type="InterPro" id="IPR025877">
    <property type="entry name" value="MobA-like_NTP_Trfase"/>
</dbReference>
<keyword evidence="3" id="KW-1185">Reference proteome</keyword>
<sequence length="256" mass="27292">MHAIVLAGQTNQGQLKALSTAEYEAEIVVGGRPMVDWVLEALKSSPSITSVGMVGPVSLSREGVQLAPMTGDLFQNILQGLATAPENADKVLFVTSDIPWLTPAVVEAFLKAAPDDVDVVYPVIPKEAAERRFPGTKRTYVRLKDVTVTGGNLFLARASAVPRLKERAEVLLAHRKAPLQLARDVGFGLLLRLLTGQLSLTQAETRVGGLLGIRGRAVIFPYAEAGVDVDKPEDLALAERELGEPGHASGQGWSGL</sequence>
<evidence type="ECO:0000259" key="1">
    <source>
        <dbReference type="Pfam" id="PF12804"/>
    </source>
</evidence>
<name>A0A7Y0L7I6_9FIRM</name>
<dbReference type="Pfam" id="PF12804">
    <property type="entry name" value="NTP_transf_3"/>
    <property type="match status" value="1"/>
</dbReference>
<organism evidence="2 3">
    <name type="scientific">Sulfobacillus harzensis</name>
    <dbReference type="NCBI Taxonomy" id="2729629"/>
    <lineage>
        <taxon>Bacteria</taxon>
        <taxon>Bacillati</taxon>
        <taxon>Bacillota</taxon>
        <taxon>Clostridia</taxon>
        <taxon>Eubacteriales</taxon>
        <taxon>Clostridiales Family XVII. Incertae Sedis</taxon>
        <taxon>Sulfobacillus</taxon>
    </lineage>
</organism>
<evidence type="ECO:0000313" key="2">
    <source>
        <dbReference type="EMBL" id="NMP23364.1"/>
    </source>
</evidence>
<dbReference type="AlphaFoldDB" id="A0A7Y0L7I6"/>
<evidence type="ECO:0000313" key="3">
    <source>
        <dbReference type="Proteomes" id="UP000533476"/>
    </source>
</evidence>
<dbReference type="RefSeq" id="WP_169100575.1">
    <property type="nucleotide sequence ID" value="NZ_JABBVZ010000049.1"/>
</dbReference>
<dbReference type="SUPFAM" id="SSF53448">
    <property type="entry name" value="Nucleotide-diphospho-sugar transferases"/>
    <property type="match status" value="1"/>
</dbReference>
<reference evidence="2 3" key="1">
    <citation type="submission" date="2020-04" db="EMBL/GenBank/DDBJ databases">
        <authorList>
            <person name="Zhang R."/>
            <person name="Schippers A."/>
        </authorList>
    </citation>
    <scope>NUCLEOTIDE SEQUENCE [LARGE SCALE GENOMIC DNA]</scope>
    <source>
        <strain evidence="2 3">DSM 109850</strain>
    </source>
</reference>
<feature type="domain" description="MobA-like NTP transferase" evidence="1">
    <location>
        <begin position="27"/>
        <end position="166"/>
    </location>
</feature>
<dbReference type="Gene3D" id="3.90.550.10">
    <property type="entry name" value="Spore Coat Polysaccharide Biosynthesis Protein SpsA, Chain A"/>
    <property type="match status" value="1"/>
</dbReference>
<protein>
    <submittedName>
        <fullName evidence="2">NTP transferase domain-containing protein</fullName>
    </submittedName>
</protein>
<keyword evidence="2" id="KW-0808">Transferase</keyword>
<dbReference type="InterPro" id="IPR029044">
    <property type="entry name" value="Nucleotide-diphossugar_trans"/>
</dbReference>
<dbReference type="EMBL" id="JABBVZ010000049">
    <property type="protein sequence ID" value="NMP23364.1"/>
    <property type="molecule type" value="Genomic_DNA"/>
</dbReference>
<comment type="caution">
    <text evidence="2">The sequence shown here is derived from an EMBL/GenBank/DDBJ whole genome shotgun (WGS) entry which is preliminary data.</text>
</comment>
<dbReference type="Proteomes" id="UP000533476">
    <property type="component" value="Unassembled WGS sequence"/>
</dbReference>
<gene>
    <name evidence="2" type="ORF">HIJ39_13545</name>
</gene>
<proteinExistence type="predicted"/>